<dbReference type="eggNOG" id="COG1309">
    <property type="taxonomic scope" value="Bacteria"/>
</dbReference>
<dbReference type="InterPro" id="IPR036271">
    <property type="entry name" value="Tet_transcr_reg_TetR-rel_C_sf"/>
</dbReference>
<dbReference type="AlphaFoldDB" id="I0WJ47"/>
<dbReference type="RefSeq" id="WP_008236206.1">
    <property type="nucleotide sequence ID" value="NZ_AJJU01000002.1"/>
</dbReference>
<gene>
    <name evidence="4" type="ORF">W5A_00280</name>
</gene>
<dbReference type="InterPro" id="IPR001647">
    <property type="entry name" value="HTH_TetR"/>
</dbReference>
<accession>I0WJ47</accession>
<dbReference type="Proteomes" id="UP000005938">
    <property type="component" value="Unassembled WGS sequence"/>
</dbReference>
<dbReference type="InterPro" id="IPR009057">
    <property type="entry name" value="Homeodomain-like_sf"/>
</dbReference>
<evidence type="ECO:0000313" key="4">
    <source>
        <dbReference type="EMBL" id="EID76413.1"/>
    </source>
</evidence>
<evidence type="ECO:0000313" key="5">
    <source>
        <dbReference type="Proteomes" id="UP000005938"/>
    </source>
</evidence>
<feature type="domain" description="HTH tetR-type" evidence="3">
    <location>
        <begin position="6"/>
        <end position="66"/>
    </location>
</feature>
<reference evidence="4 5" key="1">
    <citation type="journal article" date="2012" name="J. Bacteriol.">
        <title>Genome Sequence of the Halotolerant Bacterium Imtechella halotolerans K1T.</title>
        <authorList>
            <person name="Kumar S."/>
            <person name="Vikram S."/>
            <person name="Subramanian S."/>
            <person name="Raghava G.P."/>
            <person name="Pinnaka A.K."/>
        </authorList>
    </citation>
    <scope>NUCLEOTIDE SEQUENCE [LARGE SCALE GENOMIC DNA]</scope>
    <source>
        <strain evidence="4 5">K1</strain>
    </source>
</reference>
<organism evidence="4 5">
    <name type="scientific">Imtechella halotolerans K1</name>
    <dbReference type="NCBI Taxonomy" id="946077"/>
    <lineage>
        <taxon>Bacteria</taxon>
        <taxon>Pseudomonadati</taxon>
        <taxon>Bacteroidota</taxon>
        <taxon>Flavobacteriia</taxon>
        <taxon>Flavobacteriales</taxon>
        <taxon>Flavobacteriaceae</taxon>
        <taxon>Imtechella</taxon>
    </lineage>
</organism>
<evidence type="ECO:0000256" key="1">
    <source>
        <dbReference type="ARBA" id="ARBA00023125"/>
    </source>
</evidence>
<feature type="DNA-binding region" description="H-T-H motif" evidence="2">
    <location>
        <begin position="29"/>
        <end position="48"/>
    </location>
</feature>
<dbReference type="STRING" id="946077.W5A_00280"/>
<dbReference type="EMBL" id="AJJU01000002">
    <property type="protein sequence ID" value="EID76413.1"/>
    <property type="molecule type" value="Genomic_DNA"/>
</dbReference>
<dbReference type="GO" id="GO:0003677">
    <property type="term" value="F:DNA binding"/>
    <property type="evidence" value="ECO:0007669"/>
    <property type="project" value="UniProtKB-UniRule"/>
</dbReference>
<keyword evidence="5" id="KW-1185">Reference proteome</keyword>
<protein>
    <submittedName>
        <fullName evidence="4">TetR family transcriptional regulator</fullName>
    </submittedName>
</protein>
<comment type="caution">
    <text evidence="4">The sequence shown here is derived from an EMBL/GenBank/DDBJ whole genome shotgun (WGS) entry which is preliminary data.</text>
</comment>
<evidence type="ECO:0000259" key="3">
    <source>
        <dbReference type="PROSITE" id="PS50977"/>
    </source>
</evidence>
<sequence length="203" mass="23517">MKKTDIKTEQLILEAAKKVFIRKGMDGARMQEIADEAQINKALLHYYYRSKQQLFEAVFIHAFTALAPQLNAILNQESSIECKVREFTKSYTSFMIKQPYLPGFIIQELNRNPDFVQQIGAFGQFPNLDKFRLQLNMEIDQGKIRSINPEQLFVNIMALNIFPFLGKPLIKGITAMDDNSYHQMVEERKELVADFIIQAIKVH</sequence>
<dbReference type="InterPro" id="IPR050109">
    <property type="entry name" value="HTH-type_TetR-like_transc_reg"/>
</dbReference>
<dbReference type="PROSITE" id="PS50977">
    <property type="entry name" value="HTH_TETR_2"/>
    <property type="match status" value="1"/>
</dbReference>
<dbReference type="OrthoDB" id="9789566at2"/>
<name>I0WJ47_9FLAO</name>
<dbReference type="PATRIC" id="fig|946077.3.peg.57"/>
<dbReference type="PRINTS" id="PR00455">
    <property type="entry name" value="HTHTETR"/>
</dbReference>
<evidence type="ECO:0000256" key="2">
    <source>
        <dbReference type="PROSITE-ProRule" id="PRU00335"/>
    </source>
</evidence>
<dbReference type="PANTHER" id="PTHR30328">
    <property type="entry name" value="TRANSCRIPTIONAL REPRESSOR"/>
    <property type="match status" value="1"/>
</dbReference>
<dbReference type="SUPFAM" id="SSF48498">
    <property type="entry name" value="Tetracyclin repressor-like, C-terminal domain"/>
    <property type="match status" value="1"/>
</dbReference>
<dbReference type="PANTHER" id="PTHR30328:SF54">
    <property type="entry name" value="HTH-TYPE TRANSCRIPTIONAL REPRESSOR SCO4008"/>
    <property type="match status" value="1"/>
</dbReference>
<dbReference type="Pfam" id="PF00440">
    <property type="entry name" value="TetR_N"/>
    <property type="match status" value="1"/>
</dbReference>
<proteinExistence type="predicted"/>
<dbReference type="Gene3D" id="1.10.357.10">
    <property type="entry name" value="Tetracycline Repressor, domain 2"/>
    <property type="match status" value="1"/>
</dbReference>
<keyword evidence="1 2" id="KW-0238">DNA-binding</keyword>
<dbReference type="SUPFAM" id="SSF46689">
    <property type="entry name" value="Homeodomain-like"/>
    <property type="match status" value="1"/>
</dbReference>